<evidence type="ECO:0000313" key="12">
    <source>
        <dbReference type="Proteomes" id="UP000199541"/>
    </source>
</evidence>
<dbReference type="AlphaFoldDB" id="A0AAN4UP88"/>
<evidence type="ECO:0000256" key="7">
    <source>
        <dbReference type="PROSITE-ProRule" id="PRU00433"/>
    </source>
</evidence>
<evidence type="ECO:0000313" key="11">
    <source>
        <dbReference type="EMBL" id="SDW26555.1"/>
    </source>
</evidence>
<reference evidence="11 12" key="2">
    <citation type="submission" date="2016-10" db="EMBL/GenBank/DDBJ databases">
        <authorList>
            <person name="Varghese N."/>
            <person name="Submissions S."/>
        </authorList>
    </citation>
    <scope>NUCLEOTIDE SEQUENCE [LARGE SCALE GENOMIC DNA]</scope>
    <source>
        <strain evidence="11 12">DSM 24802</strain>
    </source>
</reference>
<evidence type="ECO:0000256" key="2">
    <source>
        <dbReference type="ARBA" id="ARBA00022617"/>
    </source>
</evidence>
<keyword evidence="2 7" id="KW-0349">Heme</keyword>
<name>A0AAN4UP88_9RHOB</name>
<dbReference type="PANTHER" id="PTHR30600:SF10">
    <property type="entry name" value="BLL6722 PROTEIN"/>
    <property type="match status" value="1"/>
</dbReference>
<comment type="caution">
    <text evidence="10">The sequence shown here is derived from an EMBL/GenBank/DDBJ whole genome shotgun (WGS) entry which is preliminary data.</text>
</comment>
<evidence type="ECO:0000256" key="5">
    <source>
        <dbReference type="ARBA" id="ARBA00023002"/>
    </source>
</evidence>
<dbReference type="RefSeq" id="WP_210184756.1">
    <property type="nucleotide sequence ID" value="NZ_BNAB01000002.1"/>
</dbReference>
<feature type="signal peptide" evidence="8">
    <location>
        <begin position="1"/>
        <end position="32"/>
    </location>
</feature>
<dbReference type="GO" id="GO:0046872">
    <property type="term" value="F:metal ion binding"/>
    <property type="evidence" value="ECO:0007669"/>
    <property type="project" value="UniProtKB-KW"/>
</dbReference>
<dbReference type="PROSITE" id="PS51007">
    <property type="entry name" value="CYTC"/>
    <property type="match status" value="1"/>
</dbReference>
<dbReference type="EMBL" id="FNOB01000002">
    <property type="protein sequence ID" value="SDW26555.1"/>
    <property type="molecule type" value="Genomic_DNA"/>
</dbReference>
<dbReference type="Proteomes" id="UP000199541">
    <property type="component" value="Unassembled WGS sequence"/>
</dbReference>
<dbReference type="PANTHER" id="PTHR30600">
    <property type="entry name" value="CYTOCHROME C PEROXIDASE-RELATED"/>
    <property type="match status" value="1"/>
</dbReference>
<dbReference type="GO" id="GO:0009055">
    <property type="term" value="F:electron transfer activity"/>
    <property type="evidence" value="ECO:0007669"/>
    <property type="project" value="InterPro"/>
</dbReference>
<dbReference type="InterPro" id="IPR009056">
    <property type="entry name" value="Cyt_c-like_dom"/>
</dbReference>
<keyword evidence="12" id="KW-1185">Reference proteome</keyword>
<evidence type="ECO:0000259" key="9">
    <source>
        <dbReference type="PROSITE" id="PS51007"/>
    </source>
</evidence>
<evidence type="ECO:0000256" key="4">
    <source>
        <dbReference type="ARBA" id="ARBA00022729"/>
    </source>
</evidence>
<dbReference type="Gene3D" id="1.10.760.10">
    <property type="entry name" value="Cytochrome c-like domain"/>
    <property type="match status" value="2"/>
</dbReference>
<dbReference type="Pfam" id="PF03150">
    <property type="entry name" value="CCP_MauG"/>
    <property type="match status" value="1"/>
</dbReference>
<sequence>MSRLNRIPLLASAGLVLAGAVFLLAARAEAPAAPPPPAPAAPPPPAPVPPPLAHSLSAVAMLGRKMFFDTRLSASGQMSCASCHDPRNHYAPDNARPVQPGGPDLRRFGRRAVPTLTYKDRTPPFTIGPENPAMELNEASPQAVARGGAAAHGVATFDPRLGASRATPPRKIAGRTTLAAPVPRGGFFWDGRVDTLEDQAKGPLLTRFEMANTPAALARTLRRAYGGALAALFGKSVLGDDGMLISEAAFALARYQIEDPSFHPYSSKYDAYLAGKAKLTPAEARGLKIFNDPKTGNCAACHLDKPGRDGSPPLFTDFEYEALGVPRNPTIPANARKGYYDLGLCGPLRRDAIARKRAYCGLFKTPTLRNVATRRAFFHNGIYHSLRQVLDFYARRDSDPGAIYPLRDGKVQRFNDLPASLRANVDRTDTPFGRKPGQGPALTEAQENDLIAFLKTLTDGYQPAHR</sequence>
<accession>A0AAN4UP88</accession>
<evidence type="ECO:0000256" key="6">
    <source>
        <dbReference type="ARBA" id="ARBA00023004"/>
    </source>
</evidence>
<evidence type="ECO:0000256" key="3">
    <source>
        <dbReference type="ARBA" id="ARBA00022723"/>
    </source>
</evidence>
<dbReference type="EMBL" id="BNAB01000002">
    <property type="protein sequence ID" value="GHD99411.1"/>
    <property type="molecule type" value="Genomic_DNA"/>
</dbReference>
<dbReference type="Proteomes" id="UP000634647">
    <property type="component" value="Unassembled WGS sequence"/>
</dbReference>
<comment type="subcellular location">
    <subcellularLocation>
        <location evidence="1">Cell envelope</location>
    </subcellularLocation>
</comment>
<dbReference type="GO" id="GO:0020037">
    <property type="term" value="F:heme binding"/>
    <property type="evidence" value="ECO:0007669"/>
    <property type="project" value="InterPro"/>
</dbReference>
<evidence type="ECO:0000313" key="13">
    <source>
        <dbReference type="Proteomes" id="UP000634647"/>
    </source>
</evidence>
<keyword evidence="3 7" id="KW-0479">Metal-binding</keyword>
<keyword evidence="11" id="KW-0575">Peroxidase</keyword>
<dbReference type="GO" id="GO:0004130">
    <property type="term" value="F:cytochrome-c peroxidase activity"/>
    <property type="evidence" value="ECO:0007669"/>
    <property type="project" value="TreeGrafter"/>
</dbReference>
<feature type="domain" description="Cytochrome c" evidence="9">
    <location>
        <begin position="281"/>
        <end position="458"/>
    </location>
</feature>
<keyword evidence="4 8" id="KW-0732">Signal</keyword>
<reference evidence="10" key="1">
    <citation type="journal article" date="2014" name="Int. J. Syst. Evol. Microbiol.">
        <title>Complete genome sequence of Corynebacterium casei LMG S-19264T (=DSM 44701T), isolated from a smear-ripened cheese.</title>
        <authorList>
            <consortium name="US DOE Joint Genome Institute (JGI-PGF)"/>
            <person name="Walter F."/>
            <person name="Albersmeier A."/>
            <person name="Kalinowski J."/>
            <person name="Ruckert C."/>
        </authorList>
    </citation>
    <scope>NUCLEOTIDE SEQUENCE</scope>
    <source>
        <strain evidence="10">CGMCC 1.10859</strain>
    </source>
</reference>
<proteinExistence type="predicted"/>
<reference evidence="10" key="3">
    <citation type="submission" date="2023-06" db="EMBL/GenBank/DDBJ databases">
        <authorList>
            <person name="Sun Q."/>
            <person name="Zhou Y."/>
        </authorList>
    </citation>
    <scope>NUCLEOTIDE SEQUENCE</scope>
    <source>
        <strain evidence="10">CGMCC 1.10859</strain>
    </source>
</reference>
<gene>
    <name evidence="10" type="ORF">GCM10008024_06680</name>
    <name evidence="11" type="ORF">SAMN05444006_102208</name>
</gene>
<keyword evidence="6 7" id="KW-0408">Iron</keyword>
<feature type="chain" id="PRO_5042997110" evidence="8">
    <location>
        <begin position="33"/>
        <end position="466"/>
    </location>
</feature>
<protein>
    <submittedName>
        <fullName evidence="11">Cytochrome c peroxidase</fullName>
    </submittedName>
</protein>
<dbReference type="InterPro" id="IPR004852">
    <property type="entry name" value="Di-haem_cyt_c_peroxidsae"/>
</dbReference>
<dbReference type="GO" id="GO:0030313">
    <property type="term" value="C:cell envelope"/>
    <property type="evidence" value="ECO:0007669"/>
    <property type="project" value="UniProtKB-SubCell"/>
</dbReference>
<dbReference type="InterPro" id="IPR051395">
    <property type="entry name" value="Cytochrome_c_Peroxidase/MauG"/>
</dbReference>
<dbReference type="SUPFAM" id="SSF46626">
    <property type="entry name" value="Cytochrome c"/>
    <property type="match status" value="2"/>
</dbReference>
<dbReference type="InterPro" id="IPR036909">
    <property type="entry name" value="Cyt_c-like_dom_sf"/>
</dbReference>
<organism evidence="10 13">
    <name type="scientific">Allgaiera indica</name>
    <dbReference type="NCBI Taxonomy" id="765699"/>
    <lineage>
        <taxon>Bacteria</taxon>
        <taxon>Pseudomonadati</taxon>
        <taxon>Pseudomonadota</taxon>
        <taxon>Alphaproteobacteria</taxon>
        <taxon>Rhodobacterales</taxon>
        <taxon>Paracoccaceae</taxon>
        <taxon>Allgaiera</taxon>
    </lineage>
</organism>
<evidence type="ECO:0000256" key="1">
    <source>
        <dbReference type="ARBA" id="ARBA00004196"/>
    </source>
</evidence>
<evidence type="ECO:0000256" key="8">
    <source>
        <dbReference type="SAM" id="SignalP"/>
    </source>
</evidence>
<evidence type="ECO:0000313" key="10">
    <source>
        <dbReference type="EMBL" id="GHD99411.1"/>
    </source>
</evidence>
<keyword evidence="5" id="KW-0560">Oxidoreductase</keyword>